<feature type="transmembrane region" description="Helical" evidence="1">
    <location>
        <begin position="28"/>
        <end position="49"/>
    </location>
</feature>
<evidence type="ECO:0000256" key="1">
    <source>
        <dbReference type="SAM" id="Phobius"/>
    </source>
</evidence>
<dbReference type="Proteomes" id="UP001187192">
    <property type="component" value="Unassembled WGS sequence"/>
</dbReference>
<name>A0AA87Z2S2_FICCA</name>
<keyword evidence="1" id="KW-1133">Transmembrane helix</keyword>
<evidence type="ECO:0000313" key="2">
    <source>
        <dbReference type="EMBL" id="GMN28383.1"/>
    </source>
</evidence>
<keyword evidence="3" id="KW-1185">Reference proteome</keyword>
<reference evidence="2" key="1">
    <citation type="submission" date="2023-07" db="EMBL/GenBank/DDBJ databases">
        <title>draft genome sequence of fig (Ficus carica).</title>
        <authorList>
            <person name="Takahashi T."/>
            <person name="Nishimura K."/>
        </authorList>
    </citation>
    <scope>NUCLEOTIDE SEQUENCE</scope>
</reference>
<keyword evidence="1" id="KW-0812">Transmembrane</keyword>
<protein>
    <submittedName>
        <fullName evidence="2">Uncharacterized protein</fullName>
    </submittedName>
</protein>
<proteinExistence type="predicted"/>
<sequence length="136" mass="15270">MTAVCLFIKYNGQWESVSRYIGGKMKGIMVPLTATYVGLLELVSSVIGLRGQEKTIVIKYAIDPKRPLMKIHSDADINFLHTTEEKGFICLANSQLASMNWMSQWQKAIPPEIGKATTYLCNLLELVDKVMKLCDL</sequence>
<keyword evidence="1" id="KW-0472">Membrane</keyword>
<dbReference type="AlphaFoldDB" id="A0AA87Z2S2"/>
<evidence type="ECO:0000313" key="3">
    <source>
        <dbReference type="Proteomes" id="UP001187192"/>
    </source>
</evidence>
<accession>A0AA87Z2S2</accession>
<organism evidence="2 3">
    <name type="scientific">Ficus carica</name>
    <name type="common">Common fig</name>
    <dbReference type="NCBI Taxonomy" id="3494"/>
    <lineage>
        <taxon>Eukaryota</taxon>
        <taxon>Viridiplantae</taxon>
        <taxon>Streptophyta</taxon>
        <taxon>Embryophyta</taxon>
        <taxon>Tracheophyta</taxon>
        <taxon>Spermatophyta</taxon>
        <taxon>Magnoliopsida</taxon>
        <taxon>eudicotyledons</taxon>
        <taxon>Gunneridae</taxon>
        <taxon>Pentapetalae</taxon>
        <taxon>rosids</taxon>
        <taxon>fabids</taxon>
        <taxon>Rosales</taxon>
        <taxon>Moraceae</taxon>
        <taxon>Ficeae</taxon>
        <taxon>Ficus</taxon>
    </lineage>
</organism>
<gene>
    <name evidence="2" type="ORF">TIFTF001_041165</name>
</gene>
<comment type="caution">
    <text evidence="2">The sequence shown here is derived from an EMBL/GenBank/DDBJ whole genome shotgun (WGS) entry which is preliminary data.</text>
</comment>
<dbReference type="EMBL" id="BTGU01001728">
    <property type="protein sequence ID" value="GMN28383.1"/>
    <property type="molecule type" value="Genomic_DNA"/>
</dbReference>